<keyword evidence="17" id="KW-1185">Reference proteome</keyword>
<sequence length="423" mass="49615">MLMFTLFYKQKINGVIRRFAINAIQTVDISSPRQKKLTLSDSYNARIERHFNERYELKLVKEHIPKKYLTQNRQNVLRNLYLVNSTFAKDIVKRILPYLKNKDQVICESNAGLGLISTELIRRGIKKVRLYEACAEFRAYLRTLPHFPSKMDLYNKDIFGLNSISYFDKYNKANRVVEMLDGIPVRSWDGDPVMTIIGPMPNLNFLRHLVKSIIFQEEIFTYGRPQIFALMQLEDYHVLNASPEMNNLRFYQAWTVLFQLFFSYEVLHKYCKKSFLPWRNIPAKGEEENLLVKIVPKLNLPVSNEHLTHLYYFIIDGFKKGRQKVIATMEKWLPGIGVTLIVPPQRHKTHFLKNIDIFTEFGELPPSQIFQLFLIMLEHPHFNACPFIPMMESHLVKDETIDSDLAEVDGKIDDEKIEDVSST</sequence>
<dbReference type="PIRSF" id="PIRSF027833">
    <property type="entry name" value="MtTFB2"/>
    <property type="match status" value="1"/>
</dbReference>
<dbReference type="SUPFAM" id="SSF53335">
    <property type="entry name" value="S-adenosyl-L-methionine-dependent methyltransferases"/>
    <property type="match status" value="1"/>
</dbReference>
<dbReference type="EMBL" id="JAVRBK010000002">
    <property type="protein sequence ID" value="KAK5648601.1"/>
    <property type="molecule type" value="Genomic_DNA"/>
</dbReference>
<comment type="caution">
    <text evidence="16">The sequence shown here is derived from an EMBL/GenBank/DDBJ whole genome shotgun (WGS) entry which is preliminary data.</text>
</comment>
<dbReference type="Proteomes" id="UP001329430">
    <property type="component" value="Chromosome 2"/>
</dbReference>
<dbReference type="GO" id="GO:0034246">
    <property type="term" value="F:mitochondrial transcription factor activity"/>
    <property type="evidence" value="ECO:0007669"/>
    <property type="project" value="TreeGrafter"/>
</dbReference>
<keyword evidence="3" id="KW-0698">rRNA processing</keyword>
<organism evidence="16 17">
    <name type="scientific">Pyrocoelia pectoralis</name>
    <dbReference type="NCBI Taxonomy" id="417401"/>
    <lineage>
        <taxon>Eukaryota</taxon>
        <taxon>Metazoa</taxon>
        <taxon>Ecdysozoa</taxon>
        <taxon>Arthropoda</taxon>
        <taxon>Hexapoda</taxon>
        <taxon>Insecta</taxon>
        <taxon>Pterygota</taxon>
        <taxon>Neoptera</taxon>
        <taxon>Endopterygota</taxon>
        <taxon>Coleoptera</taxon>
        <taxon>Polyphaga</taxon>
        <taxon>Elateriformia</taxon>
        <taxon>Elateroidea</taxon>
        <taxon>Lampyridae</taxon>
        <taxon>Lampyrinae</taxon>
        <taxon>Pyrocoelia</taxon>
    </lineage>
</organism>
<evidence type="ECO:0000256" key="7">
    <source>
        <dbReference type="ARBA" id="ARBA00022884"/>
    </source>
</evidence>
<name>A0AAN7VQB9_9COLE</name>
<feature type="binding site" evidence="15">
    <location>
        <position position="157"/>
    </location>
    <ligand>
        <name>S-adenosyl-L-methionine</name>
        <dbReference type="ChEBI" id="CHEBI:59789"/>
    </ligand>
</feature>
<evidence type="ECO:0000256" key="11">
    <source>
        <dbReference type="ARBA" id="ARBA00023163"/>
    </source>
</evidence>
<dbReference type="GO" id="GO:0000179">
    <property type="term" value="F:rRNA (adenine-N6,N6-)-dimethyltransferase activity"/>
    <property type="evidence" value="ECO:0007669"/>
    <property type="project" value="UniProtKB-UniRule"/>
</dbReference>
<dbReference type="InterPro" id="IPR029063">
    <property type="entry name" value="SAM-dependent_MTases_sf"/>
</dbReference>
<keyword evidence="4 15" id="KW-0489">Methyltransferase</keyword>
<reference evidence="16 17" key="1">
    <citation type="journal article" date="2024" name="Insects">
        <title>An Improved Chromosome-Level Genome Assembly of the Firefly Pyrocoelia pectoralis.</title>
        <authorList>
            <person name="Fu X."/>
            <person name="Meyer-Rochow V.B."/>
            <person name="Ballantyne L."/>
            <person name="Zhu X."/>
        </authorList>
    </citation>
    <scope>NUCLEOTIDE SEQUENCE [LARGE SCALE GENOMIC DNA]</scope>
    <source>
        <strain evidence="16">XCY_ONT2</strain>
    </source>
</reference>
<comment type="similarity">
    <text evidence="15">Belongs to the class I-like SAM-binding methyltransferase superfamily. rRNA adenine N(6)-methyltransferase family.</text>
</comment>
<dbReference type="PROSITE" id="PS51689">
    <property type="entry name" value="SAM_RNA_A_N6_MT"/>
    <property type="match status" value="1"/>
</dbReference>
<dbReference type="InterPro" id="IPR001737">
    <property type="entry name" value="KsgA/Erm"/>
</dbReference>
<evidence type="ECO:0000256" key="2">
    <source>
        <dbReference type="ARBA" id="ARBA00018369"/>
    </source>
</evidence>
<evidence type="ECO:0000256" key="14">
    <source>
        <dbReference type="ARBA" id="ARBA00032796"/>
    </source>
</evidence>
<gene>
    <name evidence="16" type="ORF">RI129_003493</name>
</gene>
<dbReference type="GO" id="GO:0005759">
    <property type="term" value="C:mitochondrial matrix"/>
    <property type="evidence" value="ECO:0007669"/>
    <property type="project" value="TreeGrafter"/>
</dbReference>
<keyword evidence="9" id="KW-0805">Transcription regulation</keyword>
<accession>A0AAN7VQB9</accession>
<comment type="subcellular location">
    <subcellularLocation>
        <location evidence="1">Mitochondrion</location>
    </subcellularLocation>
</comment>
<evidence type="ECO:0000256" key="6">
    <source>
        <dbReference type="ARBA" id="ARBA00022691"/>
    </source>
</evidence>
<dbReference type="PANTHER" id="PTHR11727">
    <property type="entry name" value="DIMETHYLADENOSINE TRANSFERASE"/>
    <property type="match status" value="1"/>
</dbReference>
<evidence type="ECO:0000256" key="9">
    <source>
        <dbReference type="ARBA" id="ARBA00023015"/>
    </source>
</evidence>
<dbReference type="GO" id="GO:0006391">
    <property type="term" value="P:transcription initiation at mitochondrial promoter"/>
    <property type="evidence" value="ECO:0007669"/>
    <property type="project" value="TreeGrafter"/>
</dbReference>
<dbReference type="PANTHER" id="PTHR11727:SF13">
    <property type="entry name" value="DIMETHYLADENOSINE TRANSFERASE 2, MITOCHONDRIAL"/>
    <property type="match status" value="1"/>
</dbReference>
<evidence type="ECO:0000313" key="16">
    <source>
        <dbReference type="EMBL" id="KAK5648601.1"/>
    </source>
</evidence>
<evidence type="ECO:0000256" key="12">
    <source>
        <dbReference type="ARBA" id="ARBA00029708"/>
    </source>
</evidence>
<feature type="binding site" evidence="15">
    <location>
        <position position="82"/>
    </location>
    <ligand>
        <name>S-adenosyl-L-methionine</name>
        <dbReference type="ChEBI" id="CHEBI:59789"/>
    </ligand>
</feature>
<dbReference type="AlphaFoldDB" id="A0AAN7VQB9"/>
<evidence type="ECO:0000256" key="15">
    <source>
        <dbReference type="PROSITE-ProRule" id="PRU01026"/>
    </source>
</evidence>
<dbReference type="GO" id="GO:0003723">
    <property type="term" value="F:RNA binding"/>
    <property type="evidence" value="ECO:0007669"/>
    <property type="project" value="UniProtKB-UniRule"/>
</dbReference>
<proteinExistence type="inferred from homology"/>
<keyword evidence="10" id="KW-0496">Mitochondrion</keyword>
<protein>
    <recommendedName>
        <fullName evidence="2">Dimethyladenosine transferase 2, mitochondrial</fullName>
    </recommendedName>
    <alternativeName>
        <fullName evidence="12">Mitochondrial 12S rRNA dimethylase 2</fullName>
    </alternativeName>
    <alternativeName>
        <fullName evidence="13">Mitochondrial transcription factor B2</fullName>
    </alternativeName>
    <alternativeName>
        <fullName evidence="14">S-adenosylmethionine-6-N', N'-adenosyl(rRNA) dimethyltransferase 2</fullName>
    </alternativeName>
</protein>
<evidence type="ECO:0000256" key="10">
    <source>
        <dbReference type="ARBA" id="ARBA00023128"/>
    </source>
</evidence>
<evidence type="ECO:0000256" key="3">
    <source>
        <dbReference type="ARBA" id="ARBA00022552"/>
    </source>
</evidence>
<comment type="caution">
    <text evidence="15">Lacks conserved residue(s) required for the propagation of feature annotation.</text>
</comment>
<evidence type="ECO:0000256" key="5">
    <source>
        <dbReference type="ARBA" id="ARBA00022679"/>
    </source>
</evidence>
<evidence type="ECO:0000256" key="1">
    <source>
        <dbReference type="ARBA" id="ARBA00004173"/>
    </source>
</evidence>
<keyword evidence="5 15" id="KW-0808">Transferase</keyword>
<evidence type="ECO:0000256" key="4">
    <source>
        <dbReference type="ARBA" id="ARBA00022603"/>
    </source>
</evidence>
<evidence type="ECO:0000256" key="8">
    <source>
        <dbReference type="ARBA" id="ARBA00022946"/>
    </source>
</evidence>
<evidence type="ECO:0000256" key="13">
    <source>
        <dbReference type="ARBA" id="ARBA00031609"/>
    </source>
</evidence>
<keyword evidence="7 15" id="KW-0694">RNA-binding</keyword>
<feature type="binding site" evidence="15">
    <location>
        <position position="132"/>
    </location>
    <ligand>
        <name>S-adenosyl-L-methionine</name>
        <dbReference type="ChEBI" id="CHEBI:59789"/>
    </ligand>
</feature>
<evidence type="ECO:0000313" key="17">
    <source>
        <dbReference type="Proteomes" id="UP001329430"/>
    </source>
</evidence>
<keyword evidence="11" id="KW-0804">Transcription</keyword>
<keyword evidence="6 15" id="KW-0949">S-adenosyl-L-methionine</keyword>
<dbReference type="Gene3D" id="3.40.50.150">
    <property type="entry name" value="Vaccinia Virus protein VP39"/>
    <property type="match status" value="1"/>
</dbReference>
<keyword evidence="8" id="KW-0809">Transit peptide</keyword>